<keyword evidence="3" id="KW-1185">Reference proteome</keyword>
<dbReference type="PANTHER" id="PTHR36151:SF3">
    <property type="entry name" value="ER-BOUND OXYGENASE MPAB_MPAB'_RUBBER OXYGENASE CATALYTIC DOMAIN-CONTAINING PROTEIN"/>
    <property type="match status" value="1"/>
</dbReference>
<dbReference type="Proteomes" id="UP001529338">
    <property type="component" value="Unassembled WGS sequence"/>
</dbReference>
<dbReference type="EMBL" id="JAUCGQ010000004">
    <property type="protein sequence ID" value="MDM7856575.1"/>
    <property type="molecule type" value="Genomic_DNA"/>
</dbReference>
<protein>
    <submittedName>
        <fullName evidence="2">Oxygenase MpaB family protein</fullName>
        <ecNumber evidence="2">1.-.-.-</ecNumber>
    </submittedName>
</protein>
<sequence>MGLRARIGESLFARVSGPDGVANRARIHGAPGERWFAAGSPVQRVHGDASMFVGGLRALLLQTLHPAVMTAVARHSDFREDPWGRLARTSTFLAEMAFAADGDAQAAVDRVRYVHERIRGRTAGGQPYRADDPHLLLWVHVAGTDSFLRAQQRFGQRPLHAAGADEYVRQAGVVARALGATDVPTTVAELDAAIERFRPELGAGPDAAETVAFLVRNPAMPWTLRPAYALLRRAAVASLPDWAVAELGLRVPGPARRRIALAGGAFVTRVVRWVLGPDDARRVARRPTAPAAHV</sequence>
<dbReference type="GO" id="GO:0016491">
    <property type="term" value="F:oxidoreductase activity"/>
    <property type="evidence" value="ECO:0007669"/>
    <property type="project" value="UniProtKB-KW"/>
</dbReference>
<evidence type="ECO:0000259" key="1">
    <source>
        <dbReference type="Pfam" id="PF09995"/>
    </source>
</evidence>
<dbReference type="InterPro" id="IPR018713">
    <property type="entry name" value="MPAB/Lcp_cat_dom"/>
</dbReference>
<keyword evidence="2" id="KW-0560">Oxidoreductase</keyword>
<dbReference type="EC" id="1.-.-.-" evidence="2"/>
<reference evidence="2 3" key="1">
    <citation type="submission" date="2023-06" db="EMBL/GenBank/DDBJ databases">
        <title>Cellulomonas sp. MW4 Whole genome sequence.</title>
        <authorList>
            <person name="Park S."/>
        </authorList>
    </citation>
    <scope>NUCLEOTIDE SEQUENCE [LARGE SCALE GENOMIC DNA]</scope>
    <source>
        <strain evidence="2 3">MW4</strain>
    </source>
</reference>
<dbReference type="PANTHER" id="PTHR36151">
    <property type="entry name" value="BLR2777 PROTEIN"/>
    <property type="match status" value="1"/>
</dbReference>
<gene>
    <name evidence="2" type="ORF">QRT04_16670</name>
</gene>
<dbReference type="Pfam" id="PF09995">
    <property type="entry name" value="MPAB_Lcp_cat"/>
    <property type="match status" value="1"/>
</dbReference>
<evidence type="ECO:0000313" key="3">
    <source>
        <dbReference type="Proteomes" id="UP001529338"/>
    </source>
</evidence>
<comment type="caution">
    <text evidence="2">The sequence shown here is derived from an EMBL/GenBank/DDBJ whole genome shotgun (WGS) entry which is preliminary data.</text>
</comment>
<feature type="domain" description="ER-bound oxygenase mpaB/mpaB'/Rubber oxygenase catalytic" evidence="1">
    <location>
        <begin position="44"/>
        <end position="269"/>
    </location>
</feature>
<dbReference type="RefSeq" id="WP_289456825.1">
    <property type="nucleotide sequence ID" value="NZ_JAUCGQ010000004.1"/>
</dbReference>
<name>A0ABT7SK59_9CELL</name>
<organism evidence="2 3">
    <name type="scientific">Cellulomonas alba</name>
    <dbReference type="NCBI Taxonomy" id="3053467"/>
    <lineage>
        <taxon>Bacteria</taxon>
        <taxon>Bacillati</taxon>
        <taxon>Actinomycetota</taxon>
        <taxon>Actinomycetes</taxon>
        <taxon>Micrococcales</taxon>
        <taxon>Cellulomonadaceae</taxon>
        <taxon>Cellulomonas</taxon>
    </lineage>
</organism>
<proteinExistence type="predicted"/>
<accession>A0ABT7SK59</accession>
<evidence type="ECO:0000313" key="2">
    <source>
        <dbReference type="EMBL" id="MDM7856575.1"/>
    </source>
</evidence>